<keyword evidence="3" id="KW-1185">Reference proteome</keyword>
<gene>
    <name evidence="2" type="ORF">MED297_05849</name>
</gene>
<organism evidence="2 3">
    <name type="scientific">Reinekea blandensis MED297</name>
    <dbReference type="NCBI Taxonomy" id="314283"/>
    <lineage>
        <taxon>Bacteria</taxon>
        <taxon>Pseudomonadati</taxon>
        <taxon>Pseudomonadota</taxon>
        <taxon>Gammaproteobacteria</taxon>
        <taxon>Oceanospirillales</taxon>
        <taxon>Saccharospirillaceae</taxon>
        <taxon>Reinekea</taxon>
    </lineage>
</organism>
<feature type="chain" id="PRO_5002665080" description="Outer membrane protein beta-barrel domain-containing protein" evidence="1">
    <location>
        <begin position="23"/>
        <end position="217"/>
    </location>
</feature>
<dbReference type="Proteomes" id="UP000005953">
    <property type="component" value="Unassembled WGS sequence"/>
</dbReference>
<evidence type="ECO:0000313" key="2">
    <source>
        <dbReference type="EMBL" id="EAR09848.1"/>
    </source>
</evidence>
<accession>A4BDA4</accession>
<dbReference type="STRING" id="314283.MED297_05849"/>
<protein>
    <recommendedName>
        <fullName evidence="4">Outer membrane protein beta-barrel domain-containing protein</fullName>
    </recommendedName>
</protein>
<evidence type="ECO:0000256" key="1">
    <source>
        <dbReference type="SAM" id="SignalP"/>
    </source>
</evidence>
<dbReference type="OrthoDB" id="5366081at2"/>
<dbReference type="AlphaFoldDB" id="A4BDA4"/>
<evidence type="ECO:0000313" key="3">
    <source>
        <dbReference type="Proteomes" id="UP000005953"/>
    </source>
</evidence>
<dbReference type="HOGENOM" id="CLU_1271429_0_0_6"/>
<proteinExistence type="predicted"/>
<dbReference type="RefSeq" id="WP_008048345.1">
    <property type="nucleotide sequence ID" value="NZ_CH724155.1"/>
</dbReference>
<dbReference type="EMBL" id="AAOE01000007">
    <property type="protein sequence ID" value="EAR09848.1"/>
    <property type="molecule type" value="Genomic_DNA"/>
</dbReference>
<evidence type="ECO:0008006" key="4">
    <source>
        <dbReference type="Google" id="ProtNLM"/>
    </source>
</evidence>
<name>A4BDA4_9GAMM</name>
<keyword evidence="1" id="KW-0732">Signal</keyword>
<sequence length="217" mass="22847">MRSLFITAATAALALTSTVVSADVGVLDRYQCHNHQQTGQYHCHGPADLAKLGGFVAGVDGRVQAWSVDGGETYLFAGIAANAEYNYRWVAVTGSYFIMPMVTGVDADDVTFDDSVMQQGWEIGAKVGPGVGRKGSKVYLTAGWSNSDLTDKGNSANDATLSGYYAGVGFGANTATLAVDAVATYRDPASVTDFLEGQGTTGDVLVFDTRVSVGWRF</sequence>
<feature type="signal peptide" evidence="1">
    <location>
        <begin position="1"/>
        <end position="22"/>
    </location>
</feature>
<comment type="caution">
    <text evidence="2">The sequence shown here is derived from an EMBL/GenBank/DDBJ whole genome shotgun (WGS) entry which is preliminary data.</text>
</comment>
<reference evidence="2 3" key="1">
    <citation type="submission" date="2006-02" db="EMBL/GenBank/DDBJ databases">
        <authorList>
            <person name="Pinhassi J."/>
            <person name="Pedros-Alio C."/>
            <person name="Ferriera S."/>
            <person name="Johnson J."/>
            <person name="Kravitz S."/>
            <person name="Halpern A."/>
            <person name="Remington K."/>
            <person name="Beeson K."/>
            <person name="Tran B."/>
            <person name="Rogers Y.-H."/>
            <person name="Friedman R."/>
            <person name="Venter J.C."/>
        </authorList>
    </citation>
    <scope>NUCLEOTIDE SEQUENCE [LARGE SCALE GENOMIC DNA]</scope>
    <source>
        <strain evidence="2 3">MED297</strain>
    </source>
</reference>